<feature type="transmembrane region" description="Helical" evidence="7">
    <location>
        <begin position="71"/>
        <end position="88"/>
    </location>
</feature>
<dbReference type="PANTHER" id="PTHR30482:SF10">
    <property type="entry name" value="HIGH-AFFINITY BRANCHED-CHAIN AMINO ACID TRANSPORT PROTEIN BRAE"/>
    <property type="match status" value="1"/>
</dbReference>
<evidence type="ECO:0000256" key="7">
    <source>
        <dbReference type="SAM" id="Phobius"/>
    </source>
</evidence>
<evidence type="ECO:0000256" key="4">
    <source>
        <dbReference type="ARBA" id="ARBA00022989"/>
    </source>
</evidence>
<reference evidence="8 9" key="1">
    <citation type="journal article" date="2024" name="Front. Microbiol.">
        <title>Novel thermophilic genera Geochorda gen. nov. and Carboxydochorda gen. nov. from the deep terrestrial subsurface reveal the ecophysiological diversity in the class Limnochordia.</title>
        <authorList>
            <person name="Karnachuk O.V."/>
            <person name="Lukina A.P."/>
            <person name="Avakyan M.R."/>
            <person name="Kadnikov V.V."/>
            <person name="Begmatov S."/>
            <person name="Beletsky A.V."/>
            <person name="Vlasova K.G."/>
            <person name="Novikov A.A."/>
            <person name="Shcherbakova V.A."/>
            <person name="Mardanov A.V."/>
            <person name="Ravin N.V."/>
        </authorList>
    </citation>
    <scope>NUCLEOTIDE SEQUENCE [LARGE SCALE GENOMIC DNA]</scope>
    <source>
        <strain evidence="8 9">L945</strain>
    </source>
</reference>
<dbReference type="Pfam" id="PF02653">
    <property type="entry name" value="BPD_transp_2"/>
    <property type="match status" value="1"/>
</dbReference>
<gene>
    <name evidence="8" type="ORF">U7230_02180</name>
</gene>
<dbReference type="PANTHER" id="PTHR30482">
    <property type="entry name" value="HIGH-AFFINITY BRANCHED-CHAIN AMINO ACID TRANSPORT SYSTEM PERMEASE"/>
    <property type="match status" value="1"/>
</dbReference>
<evidence type="ECO:0000256" key="6">
    <source>
        <dbReference type="SAM" id="MobiDB-lite"/>
    </source>
</evidence>
<comment type="subcellular location">
    <subcellularLocation>
        <location evidence="1">Cell membrane</location>
        <topology evidence="1">Multi-pass membrane protein</topology>
    </subcellularLocation>
</comment>
<name>A0ABZ1C0I9_9FIRM</name>
<proteinExistence type="predicted"/>
<keyword evidence="5 7" id="KW-0472">Membrane</keyword>
<dbReference type="EMBL" id="CP141615">
    <property type="protein sequence ID" value="WRP17842.1"/>
    <property type="molecule type" value="Genomic_DNA"/>
</dbReference>
<evidence type="ECO:0000313" key="8">
    <source>
        <dbReference type="EMBL" id="WRP17842.1"/>
    </source>
</evidence>
<evidence type="ECO:0000256" key="5">
    <source>
        <dbReference type="ARBA" id="ARBA00023136"/>
    </source>
</evidence>
<dbReference type="CDD" id="cd06581">
    <property type="entry name" value="TM_PBP1_LivM_like"/>
    <property type="match status" value="1"/>
</dbReference>
<keyword evidence="3 7" id="KW-0812">Transmembrane</keyword>
<evidence type="ECO:0000256" key="1">
    <source>
        <dbReference type="ARBA" id="ARBA00004651"/>
    </source>
</evidence>
<evidence type="ECO:0000313" key="9">
    <source>
        <dbReference type="Proteomes" id="UP001332192"/>
    </source>
</evidence>
<feature type="transmembrane region" description="Helical" evidence="7">
    <location>
        <begin position="45"/>
        <end position="64"/>
    </location>
</feature>
<evidence type="ECO:0000256" key="2">
    <source>
        <dbReference type="ARBA" id="ARBA00022475"/>
    </source>
</evidence>
<dbReference type="InterPro" id="IPR001851">
    <property type="entry name" value="ABC_transp_permease"/>
</dbReference>
<keyword evidence="4 7" id="KW-1133">Transmembrane helix</keyword>
<feature type="transmembrane region" description="Helical" evidence="7">
    <location>
        <begin position="219"/>
        <end position="236"/>
    </location>
</feature>
<feature type="transmembrane region" description="Helical" evidence="7">
    <location>
        <begin position="170"/>
        <end position="188"/>
    </location>
</feature>
<feature type="transmembrane region" description="Helical" evidence="7">
    <location>
        <begin position="256"/>
        <end position="281"/>
    </location>
</feature>
<dbReference type="InterPro" id="IPR043428">
    <property type="entry name" value="LivM-like"/>
</dbReference>
<dbReference type="Proteomes" id="UP001332192">
    <property type="component" value="Chromosome"/>
</dbReference>
<protein>
    <submittedName>
        <fullName evidence="8">Branched-chain amino acid ABC transporter permease</fullName>
    </submittedName>
</protein>
<keyword evidence="2" id="KW-1003">Cell membrane</keyword>
<keyword evidence="9" id="KW-1185">Reference proteome</keyword>
<accession>A0ABZ1C0I9</accession>
<evidence type="ECO:0000256" key="3">
    <source>
        <dbReference type="ARBA" id="ARBA00022692"/>
    </source>
</evidence>
<dbReference type="RefSeq" id="WP_324717112.1">
    <property type="nucleotide sequence ID" value="NZ_CP141615.1"/>
</dbReference>
<feature type="transmembrane region" description="Helical" evidence="7">
    <location>
        <begin position="94"/>
        <end position="115"/>
    </location>
</feature>
<organism evidence="8 9">
    <name type="scientific">Carboxydichorda subterranea</name>
    <dbReference type="NCBI Taxonomy" id="3109565"/>
    <lineage>
        <taxon>Bacteria</taxon>
        <taxon>Bacillati</taxon>
        <taxon>Bacillota</taxon>
        <taxon>Limnochordia</taxon>
        <taxon>Limnochordales</taxon>
        <taxon>Geochordaceae</taxon>
        <taxon>Carboxydichorda</taxon>
    </lineage>
</organism>
<feature type="region of interest" description="Disordered" evidence="6">
    <location>
        <begin position="324"/>
        <end position="359"/>
    </location>
</feature>
<sequence>MRLTTPRPLIHRLRGARAAALLVLLAVAAFPLVVQSPYWIDVANFYGIYALLALSLNLVVGEAGLFDLGHAAFYAVGAYVTAILNTLLHWPTLWLFPVSFVAAAAAGVILTRPILHLRGDYLAMVTIGFGEIVRIALTNNLFGLTGGPNGIFGIARPALGPWAIRQPAHYFYYIWSFVAAAACITVRLQQSRIGRAWNYIREDEVAAQAMGIDVVRMKLLAFALGAGLAGVAGNLYAARMTVIAPERFNFWESVVIFSMVVLGGPGSVPGVLLGAFALWVLPELFREFAQARMLVFGAAMVAMMVFRPEGLWPGTVWLRATRSHQGEGGAGSAPEAGATGIPGSGAELAASPAARGGRR</sequence>